<organism evidence="1 2">
    <name type="scientific">Persea americana</name>
    <name type="common">Avocado</name>
    <dbReference type="NCBI Taxonomy" id="3435"/>
    <lineage>
        <taxon>Eukaryota</taxon>
        <taxon>Viridiplantae</taxon>
        <taxon>Streptophyta</taxon>
        <taxon>Embryophyta</taxon>
        <taxon>Tracheophyta</taxon>
        <taxon>Spermatophyta</taxon>
        <taxon>Magnoliopsida</taxon>
        <taxon>Magnoliidae</taxon>
        <taxon>Laurales</taxon>
        <taxon>Lauraceae</taxon>
        <taxon>Persea</taxon>
    </lineage>
</organism>
<sequence>MTRALSVWQQLPRGLLLHHETLYSCCFASPHQSPIHHLLSSFLTHNHKPSLFSFRPSATVHSRSNGLRFLQPSDLRDEEEDATSDSESPAKKSRNERKREARRSVRWGMDLASFSPPWIKKILRVVSLGQEVYEAIMVVKRFGPDVKEGKRRQFNYIGKLLRKAPQPELMDAIIQASKDGDVAKLQVLSGEETWTIEQDEAEEEDTESDDDEVSHNYVDIATRWFDGLIDKDSSITKEVYSVHNVEFDRQELRKLVRRVQSMQERQLDDVDGNEVDAALMSAKKSLIRFLRALAKRTSATEWI</sequence>
<accession>A0ACC2KTW0</accession>
<dbReference type="Proteomes" id="UP001234297">
    <property type="component" value="Chromosome 11"/>
</dbReference>
<evidence type="ECO:0000313" key="1">
    <source>
        <dbReference type="EMBL" id="KAJ8624701.1"/>
    </source>
</evidence>
<comment type="caution">
    <text evidence="1">The sequence shown here is derived from an EMBL/GenBank/DDBJ whole genome shotgun (WGS) entry which is preliminary data.</text>
</comment>
<name>A0ACC2KTW0_PERAE</name>
<proteinExistence type="predicted"/>
<evidence type="ECO:0000313" key="2">
    <source>
        <dbReference type="Proteomes" id="UP001234297"/>
    </source>
</evidence>
<reference evidence="1 2" key="1">
    <citation type="journal article" date="2022" name="Hortic Res">
        <title>A haplotype resolved chromosomal level avocado genome allows analysis of novel avocado genes.</title>
        <authorList>
            <person name="Nath O."/>
            <person name="Fletcher S.J."/>
            <person name="Hayward A."/>
            <person name="Shaw L.M."/>
            <person name="Masouleh A.K."/>
            <person name="Furtado A."/>
            <person name="Henry R.J."/>
            <person name="Mitter N."/>
        </authorList>
    </citation>
    <scope>NUCLEOTIDE SEQUENCE [LARGE SCALE GENOMIC DNA]</scope>
    <source>
        <strain evidence="2">cv. Hass</strain>
    </source>
</reference>
<dbReference type="EMBL" id="CM056819">
    <property type="protein sequence ID" value="KAJ8624701.1"/>
    <property type="molecule type" value="Genomic_DNA"/>
</dbReference>
<keyword evidence="2" id="KW-1185">Reference proteome</keyword>
<protein>
    <submittedName>
        <fullName evidence="1">Uncharacterized protein</fullName>
    </submittedName>
</protein>
<gene>
    <name evidence="1" type="ORF">MRB53_033231</name>
</gene>